<organism evidence="2 3">
    <name type="scientific">Paenibacillus illinoisensis</name>
    <dbReference type="NCBI Taxonomy" id="59845"/>
    <lineage>
        <taxon>Bacteria</taxon>
        <taxon>Bacillati</taxon>
        <taxon>Bacillota</taxon>
        <taxon>Bacilli</taxon>
        <taxon>Bacillales</taxon>
        <taxon>Paenibacillaceae</taxon>
        <taxon>Paenibacillus</taxon>
    </lineage>
</organism>
<evidence type="ECO:0000313" key="2">
    <source>
        <dbReference type="EMBL" id="MFK0526224.1"/>
    </source>
</evidence>
<protein>
    <submittedName>
        <fullName evidence="2">Uncharacterized protein</fullName>
    </submittedName>
</protein>
<evidence type="ECO:0000313" key="3">
    <source>
        <dbReference type="Proteomes" id="UP001618531"/>
    </source>
</evidence>
<gene>
    <name evidence="2" type="ORF">ACINKY_28840</name>
</gene>
<reference evidence="2 3" key="1">
    <citation type="submission" date="2024-11" db="EMBL/GenBank/DDBJ databases">
        <title>Identification and Characterization of a Novel Fosfomycin Bacillithiol Transferase FosB8 in Paenibacillus illinoisensis.</title>
        <authorList>
            <person name="Lu W."/>
        </authorList>
    </citation>
    <scope>NUCLEOTIDE SEQUENCE [LARGE SCALE GENOMIC DNA]</scope>
    <source>
        <strain evidence="2 3">WP77</strain>
    </source>
</reference>
<keyword evidence="1" id="KW-0812">Transmembrane</keyword>
<keyword evidence="3" id="KW-1185">Reference proteome</keyword>
<evidence type="ECO:0000256" key="1">
    <source>
        <dbReference type="SAM" id="Phobius"/>
    </source>
</evidence>
<keyword evidence="1" id="KW-0472">Membrane</keyword>
<dbReference type="Proteomes" id="UP001618531">
    <property type="component" value="Unassembled WGS sequence"/>
</dbReference>
<dbReference type="EMBL" id="JBIYSL010000011">
    <property type="protein sequence ID" value="MFK0526224.1"/>
    <property type="molecule type" value="Genomic_DNA"/>
</dbReference>
<comment type="caution">
    <text evidence="2">The sequence shown here is derived from an EMBL/GenBank/DDBJ whole genome shotgun (WGS) entry which is preliminary data.</text>
</comment>
<feature type="transmembrane region" description="Helical" evidence="1">
    <location>
        <begin position="31"/>
        <end position="52"/>
    </location>
</feature>
<sequence>MSTGLMFLVQPRSVTDASYQQNADRLATSRWIGGSLITMSALFLFMGALQLLDEASHHIGH</sequence>
<name>A0ABW8I2T3_9BACL</name>
<proteinExistence type="predicted"/>
<keyword evidence="1" id="KW-1133">Transmembrane helix</keyword>
<accession>A0ABW8I2T3</accession>